<feature type="compositionally biased region" description="Polar residues" evidence="1">
    <location>
        <begin position="243"/>
        <end position="254"/>
    </location>
</feature>
<reference evidence="2 3" key="1">
    <citation type="submission" date="2016-03" db="EMBL/GenBank/DDBJ databases">
        <title>Whole genome sequencing of Grifola frondosa 9006-11.</title>
        <authorList>
            <person name="Min B."/>
            <person name="Park H."/>
            <person name="Kim J.-G."/>
            <person name="Cho H."/>
            <person name="Oh Y.-L."/>
            <person name="Kong W.-S."/>
            <person name="Choi I.-G."/>
        </authorList>
    </citation>
    <scope>NUCLEOTIDE SEQUENCE [LARGE SCALE GENOMIC DNA]</scope>
    <source>
        <strain evidence="2 3">9006-11</strain>
    </source>
</reference>
<dbReference type="PANTHER" id="PTHR31912:SF34">
    <property type="entry name" value="NOTOCHORD-RELATED PROTEIN"/>
    <property type="match status" value="1"/>
</dbReference>
<dbReference type="EMBL" id="LUGG01000002">
    <property type="protein sequence ID" value="OBZ77222.1"/>
    <property type="molecule type" value="Genomic_DNA"/>
</dbReference>
<protein>
    <submittedName>
        <fullName evidence="2">Uncharacterized protein</fullName>
    </submittedName>
</protein>
<accession>A0A1C7MK26</accession>
<dbReference type="OMA" id="FISETWH"/>
<sequence length="788" mass="86401">MPAEFECGFAACSSSFREAMPHRLRAKAQGRTVYSVPLIIFMDDVSGNISKQWNKHHVIYMSNANLPREMLEKEFCIQFVSSSPHATPMELMEAMRTSICKAADSGIVAWDCVNHEEVLLDPYGLFFGGDNPMHAEECSHAGMNSNHFCRTCHVGGTKAYKSSDEGYQTLFSSGKLRTPQETMAEVCRQVQQSVLPGGANKIKNAVATTGTSDTASGAIVNCLLTLGKQLQKANSKQPEELNTDANSPQLPQKNSKSEICARLEKELETLLGGQAIEDRINPLLGMPGVNIHMDTPTEILHTVLLGVVKYFWDATRLDQLSGLNNPTLGAEYICKYKGGLIGKHFKSLAQVMPFLVYDLVPQIVLDGWTAIGSLIVLLWHTEIINTEDYLAELSRVIEDFLNITASCAPSILISKPKFHFLVHLPAYIRRFGPAVLFSTERYESFNHVFRLASIYSNRQAPSRDTCNAFAAQDIIKHVATGGFWFDAGRKKWACAGDVILRFMESHPAQASLLGHKVQPIKKPGSVRLAAPVLENGKRQDPAVAIGQTFHAAVSFLTKNGDNAQLSDHVLYREKDVERPSVGKVVEILVPVGVQTARHVLLKKLGFLGQLHPQLRLPCLELTDQMVVARSEDVLCVANVQHDCATACCPTTGTARVRQERAETTRMRPQVKHNPEPRYLLNTFSLHNYSTIAAAIPDHLKVRTAVISNVQAVRIRAAQQIRDRKQGGEAGGNVPLVLGTAAANSIPGAENMPTFSATTQGESATPDLPMYDVATPQAPPTASTSFTMP</sequence>
<dbReference type="PANTHER" id="PTHR31912">
    <property type="entry name" value="IP13529P"/>
    <property type="match status" value="1"/>
</dbReference>
<feature type="compositionally biased region" description="Polar residues" evidence="1">
    <location>
        <begin position="779"/>
        <end position="788"/>
    </location>
</feature>
<name>A0A1C7MK26_GRIFR</name>
<proteinExistence type="predicted"/>
<organism evidence="2 3">
    <name type="scientific">Grifola frondosa</name>
    <name type="common">Maitake</name>
    <name type="synonym">Polyporus frondosus</name>
    <dbReference type="NCBI Taxonomy" id="5627"/>
    <lineage>
        <taxon>Eukaryota</taxon>
        <taxon>Fungi</taxon>
        <taxon>Dikarya</taxon>
        <taxon>Basidiomycota</taxon>
        <taxon>Agaricomycotina</taxon>
        <taxon>Agaricomycetes</taxon>
        <taxon>Polyporales</taxon>
        <taxon>Grifolaceae</taxon>
        <taxon>Grifola</taxon>
    </lineage>
</organism>
<feature type="region of interest" description="Disordered" evidence="1">
    <location>
        <begin position="746"/>
        <end position="788"/>
    </location>
</feature>
<dbReference type="OrthoDB" id="2506088at2759"/>
<evidence type="ECO:0000256" key="1">
    <source>
        <dbReference type="SAM" id="MobiDB-lite"/>
    </source>
</evidence>
<dbReference type="AlphaFoldDB" id="A0A1C7MK26"/>
<evidence type="ECO:0000313" key="2">
    <source>
        <dbReference type="EMBL" id="OBZ77222.1"/>
    </source>
</evidence>
<feature type="non-terminal residue" evidence="2">
    <location>
        <position position="788"/>
    </location>
</feature>
<dbReference type="Proteomes" id="UP000092993">
    <property type="component" value="Unassembled WGS sequence"/>
</dbReference>
<gene>
    <name evidence="2" type="ORF">A0H81_02596</name>
</gene>
<feature type="compositionally biased region" description="Polar residues" evidence="1">
    <location>
        <begin position="752"/>
        <end position="762"/>
    </location>
</feature>
<keyword evidence="3" id="KW-1185">Reference proteome</keyword>
<comment type="caution">
    <text evidence="2">The sequence shown here is derived from an EMBL/GenBank/DDBJ whole genome shotgun (WGS) entry which is preliminary data.</text>
</comment>
<evidence type="ECO:0000313" key="3">
    <source>
        <dbReference type="Proteomes" id="UP000092993"/>
    </source>
</evidence>
<dbReference type="STRING" id="5627.A0A1C7MK26"/>
<feature type="region of interest" description="Disordered" evidence="1">
    <location>
        <begin position="234"/>
        <end position="256"/>
    </location>
</feature>